<reference evidence="1 2" key="1">
    <citation type="journal article" date="2014" name="BMC Genomics">
        <title>Comparison of environmental and isolate Sulfobacillus genomes reveals diverse carbon, sulfur, nitrogen, and hydrogen metabolisms.</title>
        <authorList>
            <person name="Justice N.B."/>
            <person name="Norman A."/>
            <person name="Brown C.T."/>
            <person name="Singh A."/>
            <person name="Thomas B.C."/>
            <person name="Banfield J.F."/>
        </authorList>
    </citation>
    <scope>NUCLEOTIDE SEQUENCE [LARGE SCALE GENOMIC DNA]</scope>
    <source>
        <strain evidence="1">AMDSBA1</strain>
    </source>
</reference>
<sequence>MKGNFEDAWGKAKTPDDIPKMFDFKRLGHKSRECSTYQIRGLHKKYRFTLCHIPVADGPAIILWMTVWAKHSNNDRFDVKAAQRMCKNLCQEGSR</sequence>
<comment type="caution">
    <text evidence="1">The sequence shown here is derived from an EMBL/GenBank/DDBJ whole genome shotgun (WGS) entry which is preliminary data.</text>
</comment>
<name>A0A2T2WMJ9_9FIRM</name>
<evidence type="ECO:0000313" key="1">
    <source>
        <dbReference type="EMBL" id="PSR23446.1"/>
    </source>
</evidence>
<protein>
    <submittedName>
        <fullName evidence="1">Uncharacterized protein</fullName>
    </submittedName>
</protein>
<evidence type="ECO:0000313" key="2">
    <source>
        <dbReference type="Proteomes" id="UP000242699"/>
    </source>
</evidence>
<gene>
    <name evidence="1" type="ORF">C7B43_20005</name>
</gene>
<organism evidence="1 2">
    <name type="scientific">Sulfobacillus benefaciens</name>
    <dbReference type="NCBI Taxonomy" id="453960"/>
    <lineage>
        <taxon>Bacteria</taxon>
        <taxon>Bacillati</taxon>
        <taxon>Bacillota</taxon>
        <taxon>Clostridia</taxon>
        <taxon>Eubacteriales</taxon>
        <taxon>Clostridiales Family XVII. Incertae Sedis</taxon>
        <taxon>Sulfobacillus</taxon>
    </lineage>
</organism>
<dbReference type="AlphaFoldDB" id="A0A2T2WMJ9"/>
<proteinExistence type="predicted"/>
<dbReference type="Proteomes" id="UP000242699">
    <property type="component" value="Unassembled WGS sequence"/>
</dbReference>
<dbReference type="EMBL" id="PXYT01000093">
    <property type="protein sequence ID" value="PSR23446.1"/>
    <property type="molecule type" value="Genomic_DNA"/>
</dbReference>
<accession>A0A2T2WMJ9</accession>